<feature type="transmembrane region" description="Helical" evidence="6">
    <location>
        <begin position="276"/>
        <end position="296"/>
    </location>
</feature>
<dbReference type="GO" id="GO:0005886">
    <property type="term" value="C:plasma membrane"/>
    <property type="evidence" value="ECO:0007669"/>
    <property type="project" value="UniProtKB-SubCell"/>
</dbReference>
<reference evidence="8 9" key="1">
    <citation type="submission" date="2019-03" db="EMBL/GenBank/DDBJ databases">
        <title>Genomic Encyclopedia of Type Strains, Phase IV (KMG-IV): sequencing the most valuable type-strain genomes for metagenomic binning, comparative biology and taxonomic classification.</title>
        <authorList>
            <person name="Goeker M."/>
        </authorList>
    </citation>
    <scope>NUCLEOTIDE SEQUENCE [LARGE SCALE GENOMIC DNA]</scope>
    <source>
        <strain evidence="8 9">DSM 26752</strain>
    </source>
</reference>
<gene>
    <name evidence="8" type="ORF">EDD65_10148</name>
</gene>
<feature type="transmembrane region" description="Helical" evidence="6">
    <location>
        <begin position="6"/>
        <end position="23"/>
    </location>
</feature>
<feature type="transmembrane region" description="Helical" evidence="6">
    <location>
        <begin position="102"/>
        <end position="120"/>
    </location>
</feature>
<accession>A0A4R3L0G7</accession>
<keyword evidence="4 6" id="KW-1133">Transmembrane helix</keyword>
<keyword evidence="9" id="KW-1185">Reference proteome</keyword>
<dbReference type="PANTHER" id="PTHR35007:SF2">
    <property type="entry name" value="PILUS ASSEMBLE PROTEIN"/>
    <property type="match status" value="1"/>
</dbReference>
<comment type="subcellular location">
    <subcellularLocation>
        <location evidence="1">Cell membrane</location>
        <topology evidence="1">Multi-pass membrane protein</topology>
    </subcellularLocation>
</comment>
<dbReference type="Pfam" id="PF00482">
    <property type="entry name" value="T2SSF"/>
    <property type="match status" value="1"/>
</dbReference>
<name>A0A4R3L0G7_9FIRM</name>
<evidence type="ECO:0000256" key="5">
    <source>
        <dbReference type="ARBA" id="ARBA00023136"/>
    </source>
</evidence>
<keyword evidence="5 6" id="KW-0472">Membrane</keyword>
<feature type="domain" description="Type II secretion system protein GspF" evidence="7">
    <location>
        <begin position="167"/>
        <end position="292"/>
    </location>
</feature>
<dbReference type="PANTHER" id="PTHR35007">
    <property type="entry name" value="INTEGRAL MEMBRANE PROTEIN-RELATED"/>
    <property type="match status" value="1"/>
</dbReference>
<dbReference type="AlphaFoldDB" id="A0A4R3L0G7"/>
<evidence type="ECO:0000256" key="2">
    <source>
        <dbReference type="ARBA" id="ARBA00022475"/>
    </source>
</evidence>
<evidence type="ECO:0000256" key="1">
    <source>
        <dbReference type="ARBA" id="ARBA00004651"/>
    </source>
</evidence>
<comment type="caution">
    <text evidence="8">The sequence shown here is derived from an EMBL/GenBank/DDBJ whole genome shotgun (WGS) entry which is preliminary data.</text>
</comment>
<sequence length="305" mass="34527">MKEPLLISILVYICIVLLSKIFINPNREIKNRLSTIRNIDKPFLTQEDILELSFFERFVEPLIDSFIRSVAILLPIKKESQEKLGERLAQAGIRMNPRDYRAMNCIIIIGFGLLGALIGIRKKASMLQIITYVFLGVFGGYVYRRYSLESKITNRKKAIKSQLPEALDLLSVSVVAGLSFDQGLSYLVEKAEGPLIEEFNIVRREINLGKPRKEALEAFAERCDMDEIRTFTSAIIQGDELGISMSNILETQSNMIRKTHIQDVEERAAKVPVKMLLPMVIFIFPVIFIVLLGPAIPQILEALGN</sequence>
<proteinExistence type="predicted"/>
<dbReference type="RefSeq" id="WP_202690567.1">
    <property type="nucleotide sequence ID" value="NZ_CP068564.1"/>
</dbReference>
<evidence type="ECO:0000256" key="3">
    <source>
        <dbReference type="ARBA" id="ARBA00022692"/>
    </source>
</evidence>
<feature type="transmembrane region" description="Helical" evidence="6">
    <location>
        <begin position="126"/>
        <end position="143"/>
    </location>
</feature>
<organism evidence="8 9">
    <name type="scientific">Keratinibaculum paraultunense</name>
    <dbReference type="NCBI Taxonomy" id="1278232"/>
    <lineage>
        <taxon>Bacteria</taxon>
        <taxon>Bacillati</taxon>
        <taxon>Bacillota</taxon>
        <taxon>Tissierellia</taxon>
        <taxon>Tissierellales</taxon>
        <taxon>Tepidimicrobiaceae</taxon>
        <taxon>Keratinibaculum</taxon>
    </lineage>
</organism>
<protein>
    <submittedName>
        <fullName evidence="8">Tight adherence protein C</fullName>
    </submittedName>
</protein>
<evidence type="ECO:0000259" key="7">
    <source>
        <dbReference type="Pfam" id="PF00482"/>
    </source>
</evidence>
<dbReference type="Proteomes" id="UP000294567">
    <property type="component" value="Unassembled WGS sequence"/>
</dbReference>
<keyword evidence="2" id="KW-1003">Cell membrane</keyword>
<evidence type="ECO:0000313" key="8">
    <source>
        <dbReference type="EMBL" id="TCS91548.1"/>
    </source>
</evidence>
<keyword evidence="3 6" id="KW-0812">Transmembrane</keyword>
<evidence type="ECO:0000313" key="9">
    <source>
        <dbReference type="Proteomes" id="UP000294567"/>
    </source>
</evidence>
<dbReference type="EMBL" id="SMAE01000001">
    <property type="protein sequence ID" value="TCS91548.1"/>
    <property type="molecule type" value="Genomic_DNA"/>
</dbReference>
<evidence type="ECO:0000256" key="4">
    <source>
        <dbReference type="ARBA" id="ARBA00022989"/>
    </source>
</evidence>
<dbReference type="InterPro" id="IPR018076">
    <property type="entry name" value="T2SS_GspF_dom"/>
</dbReference>
<evidence type="ECO:0000256" key="6">
    <source>
        <dbReference type="SAM" id="Phobius"/>
    </source>
</evidence>